<dbReference type="Pfam" id="PF13360">
    <property type="entry name" value="PQQ_2"/>
    <property type="match status" value="1"/>
</dbReference>
<feature type="region of interest" description="Disordered" evidence="6">
    <location>
        <begin position="30"/>
        <end position="50"/>
    </location>
</feature>
<dbReference type="InterPro" id="IPR031549">
    <property type="entry name" value="ASH"/>
</dbReference>
<dbReference type="Proteomes" id="UP000460272">
    <property type="component" value="Unassembled WGS sequence"/>
</dbReference>
<evidence type="ECO:0000313" key="12">
    <source>
        <dbReference type="Proteomes" id="UP000460272"/>
    </source>
</evidence>
<dbReference type="InterPro" id="IPR053879">
    <property type="entry name" value="HYDIN_VesB_CFA65-like_Ig"/>
</dbReference>
<comment type="subcellular location">
    <subcellularLocation>
        <location evidence="1">Cell projection</location>
        <location evidence="1">Cilium</location>
    </subcellularLocation>
    <subcellularLocation>
        <location evidence="2">Cytoplasm</location>
    </subcellularLocation>
</comment>
<evidence type="ECO:0000256" key="1">
    <source>
        <dbReference type="ARBA" id="ARBA00004138"/>
    </source>
</evidence>
<dbReference type="Gene3D" id="2.130.10.10">
    <property type="entry name" value="YVTN repeat-like/Quinoprotein amine dehydrogenase"/>
    <property type="match status" value="1"/>
</dbReference>
<evidence type="ECO:0000313" key="11">
    <source>
        <dbReference type="EMBL" id="TVZ05099.1"/>
    </source>
</evidence>
<dbReference type="InterPro" id="IPR002372">
    <property type="entry name" value="PQQ_rpt_dom"/>
</dbReference>
<proteinExistence type="predicted"/>
<feature type="domain" description="Pyrrolo-quinoline quinone repeat" evidence="8">
    <location>
        <begin position="64"/>
        <end position="258"/>
    </location>
</feature>
<sequence>MGAARRILAAVALVAGMMAGATGVAQIARGDEPTISADPQRDGWDASEPDLSPAVVGGGTFGRLFSTAVNGQVYAQPLVAGGSVIAATENDRVYSLNAETGAVNWSLSLGSPWPSNVVACGDVTPNIGVTSTPVYDPASGTVYVAAVVKNAANAYAPNVDLFAINAASGTVDWTVPVQGAPVNEPTRPFDPLTERQRASLLLLDGTVYMGFGSYCDYQPYVGYVAGVNTATRALTMWTDESGITDSESGIWLAGGGLMSDGAGRIFAATGNGVSPAAGPGTTPPGELGDSVVRLGVQPGGSLAAQDFFSPNSAPSLDAHDEDFGSGGPIALPFGTSAHPHLLMQAGKDGRIFLLNRDSLGGRGSKTDKPVYVTPTAYKGQQGHPAAFAGSGGADYIYYHGVSDFTRAFRFSTATAALTDAGQTPAVIGGASGPPVVTSNGTDPKSALVWETNRATGGSTGTLEAFDAIPTVKGQLPMIWSAPIGTATKFSVPATDSGRVYVGTQDGHVFGFGAPDKAPLKGTPLAFGQQAVGTSACRAVTVTATATVTVTGVSASSASASDPFEINQPNGCPAAATFPQTLTAGKTLTVPVTFAPSAPGGATGALAFATTTRNFSAVDVSVSGTGTQSGLFASPASLQFGTVPTGSSGSLQTVITNGGTAAETVTSAAAPAGPFSASGLPADGTSIAPGASVTVTVTYKPTAATGDSGSLSVTGSHGGTVAIVSLGGTGTTGQGTLSAAPASVSFGPVALGQQGSATENITNTGNLPMMISGFTAPPVPFGTPVPVPSGITLGAGDTAMLPVTFTPQSLGTVTGRYTLTASDGRNPAQTLTIPVSGTGTAPAAGTAIASPGGGWTVNGSAAMVGTTLRLTPAVAGKSGSAVYYQPLPANGLHATFTARMSGGSGADGMTFALLDAAKATTTSSGSGGGRLGFGGLPGVAVALATYPSQSVGIVTGQNASGLVYAAKTSSGPNLRSGSHVIGVTVTGSRIAVTVDGKPAVSALAPVPPTVLAAFTAGTGGLSDDHDVSSVKISASASKLPPPGGGWSYNGNGRMSRSDTWLTSAGTRQAGSVIYPVPVAPNGLRVRFNEQIGGGTGADGMTFALLSPATANTAHGGNGGEFGYGGLSGVAVAFGTHHSAGYPSANFAGIATGAASNGVLKLASAVNEIGPLRTGTHNVEVTVTGGVLAVYFDGQRILARHVTLPKTVKLAFTAGTGALTDVHAVRDAAISVGAPASAAGVAGQAQVSTAPQTPTPPAPTPTPPPPTVELVTSANFSEVLADPAGMTLYRQIAPCSSCAAAYHPALLAAGQQLHQPPLLPGHLGTVRLPDGSLQLTYNGARLFTYSGDHFPGDTNGVSLSWNVIQPVT</sequence>
<dbReference type="SUPFAM" id="SSF49899">
    <property type="entry name" value="Concanavalin A-like lectins/glucanases"/>
    <property type="match status" value="2"/>
</dbReference>
<keyword evidence="12" id="KW-1185">Reference proteome</keyword>
<dbReference type="InterPro" id="IPR018391">
    <property type="entry name" value="PQQ_b-propeller_rpt"/>
</dbReference>
<name>A0A6P2C110_9ACTN</name>
<dbReference type="NCBIfam" id="NF012200">
    <property type="entry name" value="choice_anch_D"/>
    <property type="match status" value="3"/>
</dbReference>
<keyword evidence="7" id="KW-0732">Signal</keyword>
<dbReference type="InterPro" id="IPR013320">
    <property type="entry name" value="ConA-like_dom_sf"/>
</dbReference>
<evidence type="ECO:0000256" key="3">
    <source>
        <dbReference type="ARBA" id="ARBA00022490"/>
    </source>
</evidence>
<dbReference type="PANTHER" id="PTHR12223">
    <property type="entry name" value="VESICULAR MANNOSE-BINDING LECTIN"/>
    <property type="match status" value="1"/>
</dbReference>
<feature type="compositionally biased region" description="Pro residues" evidence="6">
    <location>
        <begin position="1251"/>
        <end position="1263"/>
    </location>
</feature>
<dbReference type="InterPro" id="IPR051136">
    <property type="entry name" value="Intracellular_Lectin-GPT"/>
</dbReference>
<feature type="region of interest" description="Disordered" evidence="6">
    <location>
        <begin position="1241"/>
        <end position="1263"/>
    </location>
</feature>
<evidence type="ECO:0000256" key="2">
    <source>
        <dbReference type="ARBA" id="ARBA00004496"/>
    </source>
</evidence>
<evidence type="ECO:0000259" key="8">
    <source>
        <dbReference type="Pfam" id="PF13360"/>
    </source>
</evidence>
<evidence type="ECO:0000259" key="10">
    <source>
        <dbReference type="Pfam" id="PF22544"/>
    </source>
</evidence>
<dbReference type="Gene3D" id="2.60.120.200">
    <property type="match status" value="2"/>
</dbReference>
<dbReference type="Pfam" id="PF22544">
    <property type="entry name" value="HYDIN_VesB_CFA65-like_Ig"/>
    <property type="match status" value="1"/>
</dbReference>
<evidence type="ECO:0000259" key="9">
    <source>
        <dbReference type="Pfam" id="PF15780"/>
    </source>
</evidence>
<evidence type="ECO:0000256" key="6">
    <source>
        <dbReference type="SAM" id="MobiDB-lite"/>
    </source>
</evidence>
<feature type="compositionally biased region" description="Low complexity" evidence="6">
    <location>
        <begin position="1241"/>
        <end position="1250"/>
    </location>
</feature>
<keyword evidence="3" id="KW-0963">Cytoplasm</keyword>
<feature type="chain" id="PRO_5039016244" evidence="7">
    <location>
        <begin position="28"/>
        <end position="1366"/>
    </location>
</feature>
<evidence type="ECO:0000256" key="4">
    <source>
        <dbReference type="ARBA" id="ARBA00023069"/>
    </source>
</evidence>
<dbReference type="InterPro" id="IPR013783">
    <property type="entry name" value="Ig-like_fold"/>
</dbReference>
<feature type="signal peptide" evidence="7">
    <location>
        <begin position="1"/>
        <end position="27"/>
    </location>
</feature>
<dbReference type="InterPro" id="IPR015943">
    <property type="entry name" value="WD40/YVTN_repeat-like_dom_sf"/>
</dbReference>
<dbReference type="OrthoDB" id="3304767at2"/>
<dbReference type="EMBL" id="RPFW01000002">
    <property type="protein sequence ID" value="TVZ05099.1"/>
    <property type="molecule type" value="Genomic_DNA"/>
</dbReference>
<dbReference type="GO" id="GO:0005737">
    <property type="term" value="C:cytoplasm"/>
    <property type="evidence" value="ECO:0007669"/>
    <property type="project" value="UniProtKB-SubCell"/>
</dbReference>
<dbReference type="Gene3D" id="2.60.40.10">
    <property type="entry name" value="Immunoglobulins"/>
    <property type="match status" value="3"/>
</dbReference>
<dbReference type="SMART" id="SM00564">
    <property type="entry name" value="PQQ"/>
    <property type="match status" value="2"/>
</dbReference>
<feature type="domain" description="HYDIN/VesB/CFA65-like Ig-like" evidence="10">
    <location>
        <begin position="739"/>
        <end position="832"/>
    </location>
</feature>
<dbReference type="GO" id="GO:0005975">
    <property type="term" value="P:carbohydrate metabolic process"/>
    <property type="evidence" value="ECO:0007669"/>
    <property type="project" value="UniProtKB-ARBA"/>
</dbReference>
<keyword evidence="5" id="KW-0966">Cell projection</keyword>
<feature type="domain" description="Abnormal spindle-like microcephaly-associated protein ASH" evidence="9">
    <location>
        <begin position="631"/>
        <end position="717"/>
    </location>
</feature>
<comment type="caution">
    <text evidence="11">The sequence shown here is derived from an EMBL/GenBank/DDBJ whole genome shotgun (WGS) entry which is preliminary data.</text>
</comment>
<protein>
    <submittedName>
        <fullName evidence="11">Choice-of-anchor D domain-containing protein</fullName>
    </submittedName>
</protein>
<gene>
    <name evidence="11" type="ORF">EAS64_10830</name>
</gene>
<organism evidence="11 12">
    <name type="scientific">Trebonia kvetii</name>
    <dbReference type="NCBI Taxonomy" id="2480626"/>
    <lineage>
        <taxon>Bacteria</taxon>
        <taxon>Bacillati</taxon>
        <taxon>Actinomycetota</taxon>
        <taxon>Actinomycetes</taxon>
        <taxon>Streptosporangiales</taxon>
        <taxon>Treboniaceae</taxon>
        <taxon>Trebonia</taxon>
    </lineage>
</organism>
<reference evidence="11 12" key="1">
    <citation type="submission" date="2018-11" db="EMBL/GenBank/DDBJ databases">
        <title>Trebonia kvetii gen.nov., sp.nov., a novel acidophilic actinobacterium, and proposal of the new actinobacterial family Treboniaceae fam. nov.</title>
        <authorList>
            <person name="Rapoport D."/>
            <person name="Sagova-Mareckova M."/>
            <person name="Sedlacek I."/>
            <person name="Provaznik J."/>
            <person name="Kralova S."/>
            <person name="Pavlinic D."/>
            <person name="Benes V."/>
            <person name="Kopecky J."/>
        </authorList>
    </citation>
    <scope>NUCLEOTIDE SEQUENCE [LARGE SCALE GENOMIC DNA]</scope>
    <source>
        <strain evidence="11 12">15Tr583</strain>
    </source>
</reference>
<dbReference type="SUPFAM" id="SSF50998">
    <property type="entry name" value="Quinoprotein alcohol dehydrogenase-like"/>
    <property type="match status" value="1"/>
</dbReference>
<dbReference type="Pfam" id="PF15780">
    <property type="entry name" value="ASH"/>
    <property type="match status" value="1"/>
</dbReference>
<evidence type="ECO:0000256" key="5">
    <source>
        <dbReference type="ARBA" id="ARBA00023273"/>
    </source>
</evidence>
<accession>A0A6P2C110</accession>
<keyword evidence="4" id="KW-0969">Cilium</keyword>
<evidence type="ECO:0000256" key="7">
    <source>
        <dbReference type="SAM" id="SignalP"/>
    </source>
</evidence>
<dbReference type="RefSeq" id="WP_145852804.1">
    <property type="nucleotide sequence ID" value="NZ_RPFW01000002.1"/>
</dbReference>
<dbReference type="InterPro" id="IPR011047">
    <property type="entry name" value="Quinoprotein_ADH-like_sf"/>
</dbReference>